<dbReference type="GO" id="GO:0005198">
    <property type="term" value="F:structural molecule activity"/>
    <property type="evidence" value="ECO:0007669"/>
    <property type="project" value="InterPro"/>
</dbReference>
<proteinExistence type="inferred from homology"/>
<keyword evidence="6 8" id="KW-1133">Transmembrane helix</keyword>
<keyword evidence="2 8" id="KW-0796">Tight junction</keyword>
<reference evidence="11" key="2">
    <citation type="submission" date="2020-05" db="UniProtKB">
        <authorList>
            <consortium name="Ensembl"/>
        </authorList>
    </citation>
    <scope>IDENTIFICATION</scope>
</reference>
<dbReference type="GeneTree" id="ENSGT00940000155232"/>
<dbReference type="Gene3D" id="1.20.140.150">
    <property type="match status" value="2"/>
</dbReference>
<evidence type="ECO:0000256" key="4">
    <source>
        <dbReference type="ARBA" id="ARBA00022692"/>
    </source>
</evidence>
<evidence type="ECO:0000256" key="10">
    <source>
        <dbReference type="SAM" id="SignalP"/>
    </source>
</evidence>
<comment type="function">
    <text evidence="8">Claudins function as major constituents of the tight junction complexes that regulate the permeability of epithelia.</text>
</comment>
<feature type="transmembrane region" description="Helical" evidence="8">
    <location>
        <begin position="107"/>
        <end position="129"/>
    </location>
</feature>
<keyword evidence="5 8" id="KW-0965">Cell junction</keyword>
<feature type="signal peptide" evidence="10">
    <location>
        <begin position="1"/>
        <end position="18"/>
    </location>
</feature>
<protein>
    <recommendedName>
        <fullName evidence="8">Claudin</fullName>
    </recommendedName>
</protein>
<dbReference type="GO" id="GO:0005886">
    <property type="term" value="C:plasma membrane"/>
    <property type="evidence" value="ECO:0007669"/>
    <property type="project" value="UniProtKB-SubCell"/>
</dbReference>
<comment type="similarity">
    <text evidence="1 8">Belongs to the claudin family.</text>
</comment>
<reference evidence="11" key="1">
    <citation type="journal article" date="2010" name="Science">
        <title>The genome of the Western clawed frog Xenopus tropicalis.</title>
        <authorList>
            <person name="Hellsten U."/>
            <person name="Harland R.M."/>
            <person name="Gilchrist M.J."/>
            <person name="Hendrix D."/>
            <person name="Jurka J."/>
            <person name="Kapitonov V."/>
            <person name="Ovcharenko I."/>
            <person name="Putnam N.H."/>
            <person name="Shu S."/>
            <person name="Taher L."/>
            <person name="Blitz I.L."/>
            <person name="Blumberg B."/>
            <person name="Dichmann D.S."/>
            <person name="Dubchak I."/>
            <person name="Amaya E."/>
            <person name="Detter J.C."/>
            <person name="Fletcher R."/>
            <person name="Gerhard D.S."/>
            <person name="Goodstein D."/>
            <person name="Graves T."/>
            <person name="Grigoriev I.V."/>
            <person name="Grimwood J."/>
            <person name="Kawashima T."/>
            <person name="Lindquist E."/>
            <person name="Lucas S.M."/>
            <person name="Mead P.E."/>
            <person name="Mitros T."/>
            <person name="Ogino H."/>
            <person name="Ohta Y."/>
            <person name="Poliakov A.V."/>
            <person name="Pollet N."/>
            <person name="Robert J."/>
            <person name="Salamov A."/>
            <person name="Sater A.K."/>
            <person name="Schmutz J."/>
            <person name="Terry A."/>
            <person name="Vize P.D."/>
            <person name="Warren W.C."/>
            <person name="Wells D."/>
            <person name="Wills A."/>
            <person name="Wilson R.K."/>
            <person name="Zimmerman L.B."/>
            <person name="Zorn A.M."/>
            <person name="Grainger R."/>
            <person name="Grammer T."/>
            <person name="Khokha M.K."/>
            <person name="Richardson P.M."/>
            <person name="Rokhsar D.S."/>
        </authorList>
    </citation>
    <scope>NUCLEOTIDE SEQUENCE [LARGE SCALE GENOMIC DNA]</scope>
    <source>
        <strain evidence="11">Nigerian</strain>
    </source>
</reference>
<evidence type="ECO:0000256" key="1">
    <source>
        <dbReference type="ARBA" id="ARBA00008295"/>
    </source>
</evidence>
<keyword evidence="10" id="KW-0732">Signal</keyword>
<comment type="subcellular location">
    <subcellularLocation>
        <location evidence="8">Cell junction</location>
        <location evidence="8">Tight junction</location>
    </subcellularLocation>
    <subcellularLocation>
        <location evidence="8">Cell membrane</location>
        <topology evidence="8">Multi-pass membrane protein</topology>
    </subcellularLocation>
</comment>
<accession>A0A6I8S5P8</accession>
<dbReference type="Ensembl" id="ENSXETT00000078588">
    <property type="protein sequence ID" value="ENSXETP00000090179"/>
    <property type="gene ID" value="ENSXETG00000035018"/>
</dbReference>
<comment type="caution">
    <text evidence="8">Lacks conserved residue(s) required for the propagation of feature annotation.</text>
</comment>
<sequence>MFGMQILAMVLCVSGIGAIVVAITSNEWKVTTRASSVITATWVFQGLWMNCAGNALGSYHCRPHLTIFRVEGLCTLSGCSLYAHKTTTEFFDPSFVSQKYELGTALFVGWSGAAVCLLGGCIFCCSFAAECNRSRPGYSHAKARSLMSLRSREPKAERDPMAQGFSKDFKTNSYV</sequence>
<dbReference type="Pfam" id="PF00822">
    <property type="entry name" value="PMP22_Claudin"/>
    <property type="match status" value="1"/>
</dbReference>
<evidence type="ECO:0000256" key="6">
    <source>
        <dbReference type="ARBA" id="ARBA00022989"/>
    </source>
</evidence>
<feature type="chain" id="PRO_5030155887" description="Claudin" evidence="10">
    <location>
        <begin position="19"/>
        <end position="175"/>
    </location>
</feature>
<dbReference type="InterPro" id="IPR004031">
    <property type="entry name" value="PMP22/EMP/MP20/Claudin"/>
</dbReference>
<evidence type="ECO:0000256" key="9">
    <source>
        <dbReference type="SAM" id="MobiDB-lite"/>
    </source>
</evidence>
<dbReference type="InterPro" id="IPR017974">
    <property type="entry name" value="Claudin_CS"/>
</dbReference>
<evidence type="ECO:0000256" key="7">
    <source>
        <dbReference type="ARBA" id="ARBA00023136"/>
    </source>
</evidence>
<feature type="region of interest" description="Disordered" evidence="9">
    <location>
        <begin position="152"/>
        <end position="175"/>
    </location>
</feature>
<evidence type="ECO:0000256" key="5">
    <source>
        <dbReference type="ARBA" id="ARBA00022949"/>
    </source>
</evidence>
<dbReference type="GO" id="GO:0005923">
    <property type="term" value="C:bicellular tight junction"/>
    <property type="evidence" value="ECO:0007669"/>
    <property type="project" value="UniProtKB-SubCell"/>
</dbReference>
<dbReference type="AlphaFoldDB" id="A0A6I8S5P8"/>
<dbReference type="PROSITE" id="PS01346">
    <property type="entry name" value="CLAUDIN"/>
    <property type="match status" value="1"/>
</dbReference>
<keyword evidence="4 8" id="KW-0812">Transmembrane</keyword>
<name>A0A6I8S5P8_XENTR</name>
<evidence type="ECO:0000313" key="11">
    <source>
        <dbReference type="Ensembl" id="ENSXETP00000090179"/>
    </source>
</evidence>
<keyword evidence="3 8" id="KW-1003">Cell membrane</keyword>
<organism evidence="11">
    <name type="scientific">Xenopus tropicalis</name>
    <name type="common">Western clawed frog</name>
    <name type="synonym">Silurana tropicalis</name>
    <dbReference type="NCBI Taxonomy" id="8364"/>
    <lineage>
        <taxon>Eukaryota</taxon>
        <taxon>Metazoa</taxon>
        <taxon>Chordata</taxon>
        <taxon>Craniata</taxon>
        <taxon>Vertebrata</taxon>
        <taxon>Euteleostomi</taxon>
        <taxon>Amphibia</taxon>
        <taxon>Batrachia</taxon>
        <taxon>Anura</taxon>
        <taxon>Pipoidea</taxon>
        <taxon>Pipidae</taxon>
        <taxon>Xenopodinae</taxon>
        <taxon>Xenopus</taxon>
        <taxon>Silurana</taxon>
    </lineage>
</organism>
<evidence type="ECO:0000256" key="3">
    <source>
        <dbReference type="ARBA" id="ARBA00022475"/>
    </source>
</evidence>
<gene>
    <name evidence="11" type="primary">cldn10</name>
</gene>
<evidence type="ECO:0000256" key="2">
    <source>
        <dbReference type="ARBA" id="ARBA00022427"/>
    </source>
</evidence>
<evidence type="ECO:0000256" key="8">
    <source>
        <dbReference type="RuleBase" id="RU060637"/>
    </source>
</evidence>
<dbReference type="Bgee" id="ENSXETG00000035018">
    <property type="expression patterns" value="Expressed in mesonephros and 4 other cell types or tissues"/>
</dbReference>
<keyword evidence="7 8" id="KW-0472">Membrane</keyword>
<dbReference type="InterPro" id="IPR006187">
    <property type="entry name" value="Claudin"/>
</dbReference>
<dbReference type="PANTHER" id="PTHR12002">
    <property type="entry name" value="CLAUDIN"/>
    <property type="match status" value="1"/>
</dbReference>